<dbReference type="eggNOG" id="COG0671">
    <property type="taxonomic scope" value="Bacteria"/>
</dbReference>
<dbReference type="InterPro" id="IPR000326">
    <property type="entry name" value="PAP2/HPO"/>
</dbReference>
<dbReference type="EnsemblBacteria" id="ACO77079">
    <property type="protein sequence ID" value="ACO77079"/>
    <property type="gene ID" value="Avin_08340"/>
</dbReference>
<keyword evidence="5 7" id="KW-1133">Transmembrane helix</keyword>
<feature type="transmembrane region" description="Helical" evidence="7">
    <location>
        <begin position="260"/>
        <end position="277"/>
    </location>
</feature>
<evidence type="ECO:0000256" key="3">
    <source>
        <dbReference type="ARBA" id="ARBA00022475"/>
    </source>
</evidence>
<dbReference type="Proteomes" id="UP000002424">
    <property type="component" value="Chromosome"/>
</dbReference>
<dbReference type="GeneID" id="88184217"/>
<keyword evidence="9" id="KW-0560">Oxidoreductase</keyword>
<feature type="domain" description="Phosphatidic acid phosphatase type 2/haloperoxidase" evidence="8">
    <location>
        <begin position="283"/>
        <end position="393"/>
    </location>
</feature>
<organism evidence="9 10">
    <name type="scientific">Azotobacter vinelandii (strain DJ / ATCC BAA-1303)</name>
    <dbReference type="NCBI Taxonomy" id="322710"/>
    <lineage>
        <taxon>Bacteria</taxon>
        <taxon>Pseudomonadati</taxon>
        <taxon>Pseudomonadota</taxon>
        <taxon>Gammaproteobacteria</taxon>
        <taxon>Pseudomonadales</taxon>
        <taxon>Pseudomonadaceae</taxon>
        <taxon>Azotobacter</taxon>
    </lineage>
</organism>
<evidence type="ECO:0000313" key="10">
    <source>
        <dbReference type="Proteomes" id="UP000002424"/>
    </source>
</evidence>
<dbReference type="InterPro" id="IPR036938">
    <property type="entry name" value="PAP2/HPO_sf"/>
</dbReference>
<evidence type="ECO:0000256" key="7">
    <source>
        <dbReference type="SAM" id="Phobius"/>
    </source>
</evidence>
<dbReference type="Pfam" id="PF01569">
    <property type="entry name" value="PAP2"/>
    <property type="match status" value="1"/>
</dbReference>
<dbReference type="HOGENOM" id="CLU_025730_0_0_6"/>
<comment type="similarity">
    <text evidence="2">Belongs to the DedA family.</text>
</comment>
<comment type="subcellular location">
    <subcellularLocation>
        <location evidence="1">Cell membrane</location>
        <topology evidence="1">Multi-pass membrane protein</topology>
    </subcellularLocation>
</comment>
<keyword evidence="3" id="KW-1003">Cell membrane</keyword>
<keyword evidence="6 7" id="KW-0472">Membrane</keyword>
<dbReference type="SMART" id="SM00014">
    <property type="entry name" value="acidPPc"/>
    <property type="match status" value="1"/>
</dbReference>
<protein>
    <submittedName>
        <fullName evidence="9">Acid phosphatase/vanadium-dependent haloperoxidase superfamily</fullName>
    </submittedName>
</protein>
<gene>
    <name evidence="9" type="ordered locus">Avin_08340</name>
</gene>
<feature type="transmembrane region" description="Helical" evidence="7">
    <location>
        <begin position="352"/>
        <end position="372"/>
    </location>
</feature>
<feature type="transmembrane region" description="Helical" evidence="7">
    <location>
        <begin position="20"/>
        <end position="50"/>
    </location>
</feature>
<accession>C1DMP9</accession>
<dbReference type="GO" id="GO:0004601">
    <property type="term" value="F:peroxidase activity"/>
    <property type="evidence" value="ECO:0007669"/>
    <property type="project" value="UniProtKB-KW"/>
</dbReference>
<feature type="transmembrane region" description="Helical" evidence="7">
    <location>
        <begin position="409"/>
        <end position="429"/>
    </location>
</feature>
<feature type="transmembrane region" description="Helical" evidence="7">
    <location>
        <begin position="324"/>
        <end position="340"/>
    </location>
</feature>
<dbReference type="PANTHER" id="PTHR30353:SF15">
    <property type="entry name" value="INNER MEMBRANE PROTEIN YABI"/>
    <property type="match status" value="1"/>
</dbReference>
<feature type="transmembrane region" description="Helical" evidence="7">
    <location>
        <begin position="378"/>
        <end position="397"/>
    </location>
</feature>
<reference evidence="9 10" key="1">
    <citation type="journal article" date="2009" name="J. Bacteriol.">
        <title>Genome sequence of Azotobacter vinelandii, an obligate aerobe specialized to support diverse anaerobic metabolic processes.</title>
        <authorList>
            <person name="Setubal J.C."/>
            <person name="dos Santos P."/>
            <person name="Goldman B.S."/>
            <person name="Ertesvag H."/>
            <person name="Espin G."/>
            <person name="Rubio L.M."/>
            <person name="Valla S."/>
            <person name="Almeida N.F."/>
            <person name="Balasubramanian D."/>
            <person name="Cromes L."/>
            <person name="Curatti L."/>
            <person name="Du Z."/>
            <person name="Godsy E."/>
            <person name="Goodner B."/>
            <person name="Hellner-Burris K."/>
            <person name="Hernandez J.A."/>
            <person name="Houmiel K."/>
            <person name="Imperial J."/>
            <person name="Kennedy C."/>
            <person name="Larson T.J."/>
            <person name="Latreille P."/>
            <person name="Ligon L.S."/>
            <person name="Lu J."/>
            <person name="Maerk M."/>
            <person name="Miller N.M."/>
            <person name="Norton S."/>
            <person name="O'Carroll I.P."/>
            <person name="Paulsen I."/>
            <person name="Raulfs E.C."/>
            <person name="Roemer R."/>
            <person name="Rosser J."/>
            <person name="Segura D."/>
            <person name="Slater S."/>
            <person name="Stricklin S.L."/>
            <person name="Studholme D.J."/>
            <person name="Sun J."/>
            <person name="Viana C.J."/>
            <person name="Wallin E."/>
            <person name="Wang B."/>
            <person name="Wheeler C."/>
            <person name="Zhu H."/>
            <person name="Dean D.R."/>
            <person name="Dixon R."/>
            <person name="Wood D."/>
        </authorList>
    </citation>
    <scope>NUCLEOTIDE SEQUENCE [LARGE SCALE GENOMIC DNA]</scope>
    <source>
        <strain evidence="10">DJ / ATCC BAA-1303</strain>
    </source>
</reference>
<feature type="transmembrane region" description="Helical" evidence="7">
    <location>
        <begin position="143"/>
        <end position="165"/>
    </location>
</feature>
<evidence type="ECO:0000256" key="5">
    <source>
        <dbReference type="ARBA" id="ARBA00022989"/>
    </source>
</evidence>
<evidence type="ECO:0000259" key="8">
    <source>
        <dbReference type="SMART" id="SM00014"/>
    </source>
</evidence>
<evidence type="ECO:0000256" key="1">
    <source>
        <dbReference type="ARBA" id="ARBA00004651"/>
    </source>
</evidence>
<dbReference type="KEGG" id="avn:Avin_08340"/>
<evidence type="ECO:0000256" key="4">
    <source>
        <dbReference type="ARBA" id="ARBA00022692"/>
    </source>
</evidence>
<keyword evidence="10" id="KW-1185">Reference proteome</keyword>
<dbReference type="OrthoDB" id="9780918at2"/>
<feature type="transmembrane region" description="Helical" evidence="7">
    <location>
        <begin position="62"/>
        <end position="80"/>
    </location>
</feature>
<dbReference type="AlphaFoldDB" id="C1DMP9"/>
<evidence type="ECO:0000256" key="6">
    <source>
        <dbReference type="ARBA" id="ARBA00023136"/>
    </source>
</evidence>
<keyword evidence="9" id="KW-0575">Peroxidase</keyword>
<dbReference type="RefSeq" id="WP_012699504.1">
    <property type="nucleotide sequence ID" value="NC_012560.1"/>
</dbReference>
<evidence type="ECO:0000313" key="9">
    <source>
        <dbReference type="EMBL" id="ACO77079.1"/>
    </source>
</evidence>
<dbReference type="eggNOG" id="COG0586">
    <property type="taxonomic scope" value="Bacteria"/>
</dbReference>
<proteinExistence type="inferred from homology"/>
<evidence type="ECO:0000256" key="2">
    <source>
        <dbReference type="ARBA" id="ARBA00010792"/>
    </source>
</evidence>
<feature type="transmembrane region" description="Helical" evidence="7">
    <location>
        <begin position="284"/>
        <end position="304"/>
    </location>
</feature>
<feature type="transmembrane region" description="Helical" evidence="7">
    <location>
        <begin position="209"/>
        <end position="228"/>
    </location>
</feature>
<dbReference type="PANTHER" id="PTHR30353">
    <property type="entry name" value="INNER MEMBRANE PROTEIN DEDA-RELATED"/>
    <property type="match status" value="1"/>
</dbReference>
<dbReference type="Pfam" id="PF09335">
    <property type="entry name" value="VTT_dom"/>
    <property type="match status" value="1"/>
</dbReference>
<dbReference type="STRING" id="322710.Avin_08340"/>
<sequence length="439" mass="47240">MSAWLDSLTGWLTTHPEWLGLAIFLIACVECLAILGIIVPGTVLMFAIAAMAGSGALGLGQTLLLGYAGGLLGDAISYALGRHFHQGIRRLPILRHHPEWLVGAEVYFQRYGIVSLLVGRYIGPLRPMLPMIAGMLDMPLPRFAAVSLLAAAGWAVVYLLPGWTAGAALRLPLPEGFWSEAGALAAGLALVLGLIVHTSLRRRRWATPLAAGLCLASLGALLLGWSHLHELDQGLLALIQEHRHAGLDRTMVLITRLGDFETQLYAGLLLGLLLLIVRQWRAALFAGMTLLGTALANGGLKLLFARGRPEVLLEPLHSYSLPSGHSSAAFAFFLTLGILAGRGQTPRMRLTWLLLACLPATTIALSRVYLGVHWPTDIVAGALLAGSLCALSLALVQRRTPLERLDARTWWLVLPLCLALLGGIAIHALPEALAMYRYR</sequence>
<dbReference type="CDD" id="cd03392">
    <property type="entry name" value="PAP2_like_2"/>
    <property type="match status" value="1"/>
</dbReference>
<name>C1DMP9_AZOVD</name>
<feature type="transmembrane region" description="Helical" evidence="7">
    <location>
        <begin position="177"/>
        <end position="197"/>
    </location>
</feature>
<keyword evidence="4 7" id="KW-0812">Transmembrane</keyword>
<dbReference type="Gene3D" id="1.20.144.10">
    <property type="entry name" value="Phosphatidic acid phosphatase type 2/haloperoxidase"/>
    <property type="match status" value="1"/>
</dbReference>
<dbReference type="InterPro" id="IPR032816">
    <property type="entry name" value="VTT_dom"/>
</dbReference>
<dbReference type="EMBL" id="CP001157">
    <property type="protein sequence ID" value="ACO77079.1"/>
    <property type="molecule type" value="Genomic_DNA"/>
</dbReference>
<dbReference type="SUPFAM" id="SSF48317">
    <property type="entry name" value="Acid phosphatase/Vanadium-dependent haloperoxidase"/>
    <property type="match status" value="1"/>
</dbReference>
<dbReference type="GO" id="GO:0005886">
    <property type="term" value="C:plasma membrane"/>
    <property type="evidence" value="ECO:0007669"/>
    <property type="project" value="UniProtKB-SubCell"/>
</dbReference>
<dbReference type="InterPro" id="IPR032818">
    <property type="entry name" value="DedA-like"/>
</dbReference>